<dbReference type="Gene3D" id="1.10.8.60">
    <property type="match status" value="1"/>
</dbReference>
<dbReference type="InterPro" id="IPR048817">
    <property type="entry name" value="Gp44_C"/>
</dbReference>
<dbReference type="Pfam" id="PF21328">
    <property type="entry name" value="Gp44_lid"/>
    <property type="match status" value="1"/>
</dbReference>
<dbReference type="Gene3D" id="1.20.272.10">
    <property type="match status" value="1"/>
</dbReference>
<evidence type="ECO:0000313" key="7">
    <source>
        <dbReference type="Proteomes" id="UP000221110"/>
    </source>
</evidence>
<keyword evidence="2 4" id="KW-0547">Nucleotide-binding</keyword>
<dbReference type="InterPro" id="IPR048815">
    <property type="entry name" value="Gp44_lid"/>
</dbReference>
<evidence type="ECO:0000256" key="1">
    <source>
        <dbReference type="ARBA" id="ARBA00022705"/>
    </source>
</evidence>
<evidence type="ECO:0000256" key="2">
    <source>
        <dbReference type="ARBA" id="ARBA00022741"/>
    </source>
</evidence>
<dbReference type="RefSeq" id="YP_009613133.1">
    <property type="nucleotide sequence ID" value="NC_042019.1"/>
</dbReference>
<dbReference type="Gene3D" id="3.40.50.300">
    <property type="entry name" value="P-loop containing nucleotide triphosphate hydrolases"/>
    <property type="match status" value="1"/>
</dbReference>
<evidence type="ECO:0000259" key="5">
    <source>
        <dbReference type="SMART" id="SM00382"/>
    </source>
</evidence>
<dbReference type="InterPro" id="IPR027417">
    <property type="entry name" value="P-loop_NTPase"/>
</dbReference>
<dbReference type="Pfam" id="PF00004">
    <property type="entry name" value="AAA"/>
    <property type="match status" value="1"/>
</dbReference>
<dbReference type="GO" id="GO:0003677">
    <property type="term" value="F:DNA binding"/>
    <property type="evidence" value="ECO:0007669"/>
    <property type="project" value="UniProtKB-UniRule"/>
</dbReference>
<evidence type="ECO:0000313" key="6">
    <source>
        <dbReference type="EMBL" id="ASU00682.1"/>
    </source>
</evidence>
<feature type="binding site" evidence="4">
    <location>
        <position position="205"/>
    </location>
    <ligand>
        <name>ATP</name>
        <dbReference type="ChEBI" id="CHEBI:30616"/>
    </ligand>
</feature>
<dbReference type="InterPro" id="IPR003959">
    <property type="entry name" value="ATPase_AAA_core"/>
</dbReference>
<keyword evidence="4" id="KW-1194">Viral DNA replication</keyword>
<keyword evidence="1" id="KW-0235">DNA replication</keyword>
<dbReference type="HAMAP" id="MF_04162">
    <property type="entry name" value="T4_Clamp_Loader_L"/>
    <property type="match status" value="1"/>
</dbReference>
<comment type="subunit">
    <text evidence="4">The sliding-clamp-loader consists of 4 large subunits and 1 small subunit. Interacts with the sliding clamp; this interaction allows the sliding-clamp-loader to open the sliding clamp. Part of the replicase complex that includes the DNA polymerase, the polymerase clamp, the clamp loader complex, the single-stranded DNA binding protein, the primase, the helicase and the helicase assembly factor.</text>
</comment>
<dbReference type="GO" id="GO:0016887">
    <property type="term" value="F:ATP hydrolysis activity"/>
    <property type="evidence" value="ECO:0007669"/>
    <property type="project" value="UniProtKB-UniRule"/>
</dbReference>
<dbReference type="PANTHER" id="PTHR11669">
    <property type="entry name" value="REPLICATION FACTOR C / DNA POLYMERASE III GAMMA-TAU SUBUNIT"/>
    <property type="match status" value="1"/>
</dbReference>
<dbReference type="InterPro" id="IPR003593">
    <property type="entry name" value="AAA+_ATPase"/>
</dbReference>
<sequence length="321" mass="35776">MLTVNAGEFMFENKYRPGTIDECILPEYDKKIFKSIVKSGRIPNIILHSPSPGTGKTTVAKALVSEVEAEFLFVNGADAKIDFVRDVMTPFASSKTMAAGGKVIIIDEFDRAGLADSQRHLRSFMEAHSKNCTFIITANDLGGIIPALQSRCRVIQFGKADQSDKVNMMKQMIVRAEAICDAENIEVEDRKVIAALVKKNFPDFRKTVNEMDFYASEGKIDSGILSLVLNTRNDIEQVIDALKAKDLKSLRAMAGQYTTDYAGFVERLCNALYPLVNGPAKIRMYEIIGENNQLFGQAANIEIHVQYMFVQLAVEFHGNWL</sequence>
<feature type="binding site" evidence="4">
    <location>
        <begin position="12"/>
        <end position="15"/>
    </location>
    <ligand>
        <name>ATP</name>
        <dbReference type="ChEBI" id="CHEBI:30616"/>
    </ligand>
</feature>
<dbReference type="Proteomes" id="UP000221110">
    <property type="component" value="Segment"/>
</dbReference>
<dbReference type="GO" id="GO:0006261">
    <property type="term" value="P:DNA-templated DNA replication"/>
    <property type="evidence" value="ECO:0007669"/>
    <property type="project" value="TreeGrafter"/>
</dbReference>
<dbReference type="PANTHER" id="PTHR11669:SF20">
    <property type="entry name" value="REPLICATION FACTOR C SUBUNIT 4"/>
    <property type="match status" value="1"/>
</dbReference>
<dbReference type="SMART" id="SM00382">
    <property type="entry name" value="AAA"/>
    <property type="match status" value="1"/>
</dbReference>
<dbReference type="InterPro" id="IPR050238">
    <property type="entry name" value="DNA_Rep/Repair_Clamp_Loader"/>
</dbReference>
<dbReference type="GO" id="GO:0005524">
    <property type="term" value="F:ATP binding"/>
    <property type="evidence" value="ECO:0007669"/>
    <property type="project" value="UniProtKB-UniRule"/>
</dbReference>
<proteinExistence type="inferred from homology"/>
<protein>
    <recommendedName>
        <fullName evidence="4">Sliding-clamp-loader large subunit</fullName>
        <ecNumber evidence="4">3.6.4.-</ecNumber>
    </recommendedName>
    <alternativeName>
        <fullName evidence="4">Clamp loader gp44 subunit</fullName>
    </alternativeName>
</protein>
<keyword evidence="4" id="KW-0378">Hydrolase</keyword>
<dbReference type="KEGG" id="vg:40089503"/>
<dbReference type="GO" id="GO:0006281">
    <property type="term" value="P:DNA repair"/>
    <property type="evidence" value="ECO:0007669"/>
    <property type="project" value="TreeGrafter"/>
</dbReference>
<feature type="domain" description="AAA+ ATPase" evidence="5">
    <location>
        <begin position="41"/>
        <end position="161"/>
    </location>
</feature>
<dbReference type="GO" id="GO:0039693">
    <property type="term" value="P:viral DNA genome replication"/>
    <property type="evidence" value="ECO:0007669"/>
    <property type="project" value="UniProtKB-UniRule"/>
</dbReference>
<name>A0A223LGN5_9CAUD</name>
<dbReference type="CDD" id="cd00009">
    <property type="entry name" value="AAA"/>
    <property type="match status" value="1"/>
</dbReference>
<evidence type="ECO:0000256" key="3">
    <source>
        <dbReference type="ARBA" id="ARBA00022840"/>
    </source>
</evidence>
<comment type="function">
    <text evidence="4">Forms the sliding-clamp-loader together with the small subunit. Functions as an ATPase enzyme. The clamp loader holds the clamp in an open conformation and places it onto the DNA. 4 ATP molecules must bind to the sliding-clamp-loader before the latter can open the sliding clamp. ATP hydrolysis triggers the detachment of the sliding clamp from the sliding-clamp-loader, freeing the sliding clamp to track along DNA.</text>
</comment>
<reference evidence="6 7" key="1">
    <citation type="submission" date="2017-07" db="EMBL/GenBank/DDBJ databases">
        <title>In vitro design and evaluation of phage cocktails against multidrug-resistant Aeromonas salmonicida.</title>
        <authorList>
            <person name="Chen L."/>
            <person name="Yuan S."/>
            <person name="Ma Y."/>
        </authorList>
    </citation>
    <scope>NUCLEOTIDE SEQUENCE [LARGE SCALE GENOMIC DNA]</scope>
</reference>
<feature type="binding site" evidence="4">
    <location>
        <position position="24"/>
    </location>
    <ligand>
        <name>ATP</name>
        <dbReference type="ChEBI" id="CHEBI:30616"/>
    </ligand>
</feature>
<dbReference type="GeneID" id="40089503"/>
<feature type="binding site" evidence="4">
    <location>
        <begin position="53"/>
        <end position="58"/>
    </location>
    <ligand>
        <name>ATP</name>
        <dbReference type="ChEBI" id="CHEBI:30616"/>
    </ligand>
</feature>
<evidence type="ECO:0000256" key="4">
    <source>
        <dbReference type="HAMAP-Rule" id="MF_04162"/>
    </source>
</evidence>
<organism evidence="6 7">
    <name type="scientific">Aeromonas phage AS-gz</name>
    <dbReference type="NCBI Taxonomy" id="2026082"/>
    <lineage>
        <taxon>Viruses</taxon>
        <taxon>Duplodnaviria</taxon>
        <taxon>Heunggongvirae</taxon>
        <taxon>Uroviricota</taxon>
        <taxon>Caudoviricetes</taxon>
        <taxon>Pantevenvirales</taxon>
        <taxon>Straboviridae</taxon>
        <taxon>Tulanevirus</taxon>
        <taxon>Tulanevirus asgz</taxon>
    </lineage>
</organism>
<dbReference type="EMBL" id="MF479730">
    <property type="protein sequence ID" value="ASU00682.1"/>
    <property type="molecule type" value="Genomic_DNA"/>
</dbReference>
<accession>A0A223LGN5</accession>
<dbReference type="Pfam" id="PF21429">
    <property type="entry name" value="Gp44_C"/>
    <property type="match status" value="1"/>
</dbReference>
<keyword evidence="7" id="KW-1185">Reference proteome</keyword>
<keyword evidence="3 4" id="KW-0067">ATP-binding</keyword>
<dbReference type="InterPro" id="IPR046388">
    <property type="entry name" value="T4_Clamp_Loader_L"/>
</dbReference>
<dbReference type="GO" id="GO:0003689">
    <property type="term" value="F:DNA clamp loader activity"/>
    <property type="evidence" value="ECO:0007669"/>
    <property type="project" value="UniProtKB-UniRule"/>
</dbReference>
<dbReference type="SUPFAM" id="SSF52540">
    <property type="entry name" value="P-loop containing nucleoside triphosphate hydrolases"/>
    <property type="match status" value="1"/>
</dbReference>
<comment type="similarity">
    <text evidence="4">Belongs to the Tevenvirinae sliding-clamp-loader large subunit family.</text>
</comment>
<dbReference type="EC" id="3.6.4.-" evidence="4"/>
<keyword evidence="4" id="KW-0238">DNA-binding</keyword>